<proteinExistence type="predicted"/>
<accession>A0A317TAZ9</accession>
<dbReference type="EMBL" id="PDNZ01000001">
    <property type="protein sequence ID" value="PWW83087.1"/>
    <property type="molecule type" value="Genomic_DNA"/>
</dbReference>
<evidence type="ECO:0000313" key="2">
    <source>
        <dbReference type="EMBL" id="PWW83087.1"/>
    </source>
</evidence>
<sequence>MKHILALPAIITKKPETTTKTLHLLRNYAFFLKKGEDGKSKKTIYLSATPITTLSGMTIQNASTSKRHTSGMNSIPSGTRQ</sequence>
<name>A0A317TAZ9_9CHLB</name>
<evidence type="ECO:0000313" key="3">
    <source>
        <dbReference type="Proteomes" id="UP000246278"/>
    </source>
</evidence>
<feature type="region of interest" description="Disordered" evidence="1">
    <location>
        <begin position="60"/>
        <end position="81"/>
    </location>
</feature>
<reference evidence="3" key="1">
    <citation type="submission" date="2017-10" db="EMBL/GenBank/DDBJ databases">
        <authorList>
            <person name="Gaisin V.A."/>
            <person name="Rysina M.S."/>
            <person name="Grouzdev D.S."/>
        </authorList>
    </citation>
    <scope>NUCLEOTIDE SEQUENCE [LARGE SCALE GENOMIC DNA]</scope>
    <source>
        <strain evidence="3">V1</strain>
    </source>
</reference>
<protein>
    <submittedName>
        <fullName evidence="2">Uncharacterized protein</fullName>
    </submittedName>
</protein>
<organism evidence="2 3">
    <name type="scientific">Prosthecochloris marina</name>
    <dbReference type="NCBI Taxonomy" id="2017681"/>
    <lineage>
        <taxon>Bacteria</taxon>
        <taxon>Pseudomonadati</taxon>
        <taxon>Chlorobiota</taxon>
        <taxon>Chlorobiia</taxon>
        <taxon>Chlorobiales</taxon>
        <taxon>Chlorobiaceae</taxon>
        <taxon>Prosthecochloris</taxon>
    </lineage>
</organism>
<dbReference type="Proteomes" id="UP000246278">
    <property type="component" value="Unassembled WGS sequence"/>
</dbReference>
<gene>
    <name evidence="2" type="ORF">CR164_00550</name>
</gene>
<comment type="caution">
    <text evidence="2">The sequence shown here is derived from an EMBL/GenBank/DDBJ whole genome shotgun (WGS) entry which is preliminary data.</text>
</comment>
<evidence type="ECO:0000256" key="1">
    <source>
        <dbReference type="SAM" id="MobiDB-lite"/>
    </source>
</evidence>
<keyword evidence="3" id="KW-1185">Reference proteome</keyword>
<dbReference type="AlphaFoldDB" id="A0A317TAZ9"/>